<evidence type="ECO:0000313" key="5">
    <source>
        <dbReference type="Proteomes" id="UP000431922"/>
    </source>
</evidence>
<dbReference type="Proteomes" id="UP000431922">
    <property type="component" value="Unassembled WGS sequence"/>
</dbReference>
<dbReference type="InterPro" id="IPR016161">
    <property type="entry name" value="Ald_DH/histidinol_DH"/>
</dbReference>
<protein>
    <submittedName>
        <fullName evidence="4">Aldehyde dehydrogenase family protein</fullName>
    </submittedName>
</protein>
<gene>
    <name evidence="4" type="ORF">GRI65_00445</name>
</gene>
<dbReference type="SUPFAM" id="SSF53720">
    <property type="entry name" value="ALDH-like"/>
    <property type="match status" value="1"/>
</dbReference>
<accession>A0A845AY94</accession>
<dbReference type="OrthoDB" id="9761688at2"/>
<evidence type="ECO:0000256" key="1">
    <source>
        <dbReference type="ARBA" id="ARBA00009986"/>
    </source>
</evidence>
<dbReference type="FunFam" id="3.40.309.10:FF:000012">
    <property type="entry name" value="Betaine aldehyde dehydrogenase"/>
    <property type="match status" value="1"/>
</dbReference>
<evidence type="ECO:0000256" key="2">
    <source>
        <dbReference type="ARBA" id="ARBA00023002"/>
    </source>
</evidence>
<reference evidence="4 5" key="1">
    <citation type="submission" date="2019-12" db="EMBL/GenBank/DDBJ databases">
        <title>Genomic-based taxomic classification of the family Erythrobacteraceae.</title>
        <authorList>
            <person name="Xu L."/>
        </authorList>
    </citation>
    <scope>NUCLEOTIDE SEQUENCE [LARGE SCALE GENOMIC DNA]</scope>
    <source>
        <strain evidence="4 5">KCTC 42453</strain>
    </source>
</reference>
<dbReference type="PANTHER" id="PTHR42804">
    <property type="entry name" value="ALDEHYDE DEHYDROGENASE"/>
    <property type="match status" value="1"/>
</dbReference>
<dbReference type="Gene3D" id="3.40.605.10">
    <property type="entry name" value="Aldehyde Dehydrogenase, Chain A, domain 1"/>
    <property type="match status" value="1"/>
</dbReference>
<dbReference type="EMBL" id="WTYL01000001">
    <property type="protein sequence ID" value="MXP42918.1"/>
    <property type="molecule type" value="Genomic_DNA"/>
</dbReference>
<organism evidence="4 5">
    <name type="scientific">Allopontixanthobacter sediminis</name>
    <dbReference type="NCBI Taxonomy" id="1689985"/>
    <lineage>
        <taxon>Bacteria</taxon>
        <taxon>Pseudomonadati</taxon>
        <taxon>Pseudomonadota</taxon>
        <taxon>Alphaproteobacteria</taxon>
        <taxon>Sphingomonadales</taxon>
        <taxon>Erythrobacteraceae</taxon>
        <taxon>Allopontixanthobacter</taxon>
    </lineage>
</organism>
<evidence type="ECO:0000259" key="3">
    <source>
        <dbReference type="Pfam" id="PF00171"/>
    </source>
</evidence>
<dbReference type="Pfam" id="PF00171">
    <property type="entry name" value="Aldedh"/>
    <property type="match status" value="1"/>
</dbReference>
<dbReference type="GO" id="GO:0016620">
    <property type="term" value="F:oxidoreductase activity, acting on the aldehyde or oxo group of donors, NAD or NADP as acceptor"/>
    <property type="evidence" value="ECO:0007669"/>
    <property type="project" value="InterPro"/>
</dbReference>
<dbReference type="FunFam" id="3.40.605.10:FF:000007">
    <property type="entry name" value="NAD/NADP-dependent betaine aldehyde dehydrogenase"/>
    <property type="match status" value="1"/>
</dbReference>
<feature type="domain" description="Aldehyde dehydrogenase" evidence="3">
    <location>
        <begin position="13"/>
        <end position="469"/>
    </location>
</feature>
<dbReference type="InterPro" id="IPR015590">
    <property type="entry name" value="Aldehyde_DH_dom"/>
</dbReference>
<dbReference type="Gene3D" id="3.40.309.10">
    <property type="entry name" value="Aldehyde Dehydrogenase, Chain A, domain 2"/>
    <property type="match status" value="1"/>
</dbReference>
<keyword evidence="2" id="KW-0560">Oxidoreductase</keyword>
<dbReference type="AlphaFoldDB" id="A0A845AY94"/>
<comment type="similarity">
    <text evidence="1">Belongs to the aldehyde dehydrogenase family.</text>
</comment>
<proteinExistence type="inferred from homology"/>
<evidence type="ECO:0000313" key="4">
    <source>
        <dbReference type="EMBL" id="MXP42918.1"/>
    </source>
</evidence>
<keyword evidence="5" id="KW-1185">Reference proteome</keyword>
<name>A0A845AY94_9SPHN</name>
<dbReference type="InterPro" id="IPR016163">
    <property type="entry name" value="Ald_DH_C"/>
</dbReference>
<dbReference type="CDD" id="cd07138">
    <property type="entry name" value="ALDH_CddD_SSP0762"/>
    <property type="match status" value="1"/>
</dbReference>
<sequence>MDGYKQNYIGGQWVDSIGGTPHQVINPATEEPVTEIVLGTAADVDSAVAAARQAFKTFSQTTREERLELLGRIVEEYKKRIPDIAKSMAGEMGAPVSLGMAAQAPAGLGGFLGTIAALKNFNFSEQQGANLIVYEPIGVVGMITPWNWPVNQIALKVAPALAGGNTMVLKPSEECPGNAAILAEIMDAAGVPAGVFNLVQGDGPTVGNAISSHPGIDMVSFTGSTRAGVLVAKAAADTVKRVHQELGGKSPNLVLPGTDLEKFLPATIAGVMVNTGQSCIAPTRVLVHKDQADDAIRVVKGIVEGTKVGDPMEEGGHIGPVVNKTQYDKIQSLIQSAIDEGATLETGGTDLPTGVNRGYYIKPTLFSGVTPDMRIAREEVFGPVVTLMNYDTLDEAIEIANDTEYGLSSVISGDPAEAAKVAPKLRAGMVAINAWGPAPGAPFGGYKQSGNGREGGVYGLRDFMEMKAISGL</sequence>
<dbReference type="InterPro" id="IPR016162">
    <property type="entry name" value="Ald_DH_N"/>
</dbReference>
<dbReference type="RefSeq" id="WP_160754577.1">
    <property type="nucleotide sequence ID" value="NZ_WTYL01000001.1"/>
</dbReference>
<dbReference type="PANTHER" id="PTHR42804:SF1">
    <property type="entry name" value="ALDEHYDE DEHYDROGENASE-RELATED"/>
    <property type="match status" value="1"/>
</dbReference>
<comment type="caution">
    <text evidence="4">The sequence shown here is derived from an EMBL/GenBank/DDBJ whole genome shotgun (WGS) entry which is preliminary data.</text>
</comment>